<keyword evidence="2" id="KW-0472">Membrane</keyword>
<keyword evidence="2" id="KW-1133">Transmembrane helix</keyword>
<dbReference type="Gene3D" id="2.50.20.10">
    <property type="entry name" value="Lipoprotein localisation LolA/LolB/LppX"/>
    <property type="match status" value="1"/>
</dbReference>
<feature type="region of interest" description="Disordered" evidence="1">
    <location>
        <begin position="188"/>
        <end position="213"/>
    </location>
</feature>
<keyword evidence="2" id="KW-0812">Transmembrane</keyword>
<gene>
    <name evidence="3" type="ORF">GCM10011399_13320</name>
</gene>
<evidence type="ECO:0000256" key="1">
    <source>
        <dbReference type="SAM" id="MobiDB-lite"/>
    </source>
</evidence>
<name>A0A917B6E5_9MICO</name>
<dbReference type="PANTHER" id="PTHR37507">
    <property type="entry name" value="SPORULATION PROTEIN YDCC"/>
    <property type="match status" value="1"/>
</dbReference>
<sequence>MTANSGSSNNAASGSAASGKAASGRWKRWVPAAVIPVVIAGAAIAVPLSANATSSLPTKTPQEVLELIGNSSVTAFSGTVEQTANLGLPELPAGVSSSSLGGGSATSGPSSSTPDPAGSSGAPGASASTGSDSSAATVSSALEMLTGTHTARVYVGGPTSQRVQVLDQLAETDVVRNGSDVWVYDSSKQTAEHTTLPAKSATPGTGEAGAPDATVQSPAELAQTLLADVDPTTNVSVGGDVTVAGRSAYDLILTPQATDTLVGSVSIAVDSATGLPLQVNVTARGAAATAFTTGFTSLSLDTPSSDLFTFTPPAGTTVTEKAAPTAPAAPGAGQAAPGSAPSDAQKPIVTGTGWDAIVELPAGADSASLTSNPLLAELTSPVTGGHLLTTTLVNVLVTDDGRVFAGSVSADQLQAAAAAAAK</sequence>
<dbReference type="RefSeq" id="WP_229715139.1">
    <property type="nucleotide sequence ID" value="NZ_BMGP01000002.1"/>
</dbReference>
<dbReference type="AlphaFoldDB" id="A0A917B6E5"/>
<evidence type="ECO:0000313" key="3">
    <source>
        <dbReference type="EMBL" id="GGF21025.1"/>
    </source>
</evidence>
<dbReference type="EMBL" id="BMGP01000002">
    <property type="protein sequence ID" value="GGF21025.1"/>
    <property type="molecule type" value="Genomic_DNA"/>
</dbReference>
<dbReference type="Proteomes" id="UP000598775">
    <property type="component" value="Unassembled WGS sequence"/>
</dbReference>
<feature type="transmembrane region" description="Helical" evidence="2">
    <location>
        <begin position="29"/>
        <end position="50"/>
    </location>
</feature>
<feature type="compositionally biased region" description="Low complexity" evidence="1">
    <location>
        <begin position="322"/>
        <end position="345"/>
    </location>
</feature>
<feature type="compositionally biased region" description="Low complexity" evidence="1">
    <location>
        <begin position="106"/>
        <end position="134"/>
    </location>
</feature>
<accession>A0A917B6E5</accession>
<protein>
    <submittedName>
        <fullName evidence="3">Membrane protein</fullName>
    </submittedName>
</protein>
<evidence type="ECO:0000256" key="2">
    <source>
        <dbReference type="SAM" id="Phobius"/>
    </source>
</evidence>
<dbReference type="SUPFAM" id="SSF89392">
    <property type="entry name" value="Prokaryotic lipoproteins and lipoprotein localization factors"/>
    <property type="match status" value="1"/>
</dbReference>
<reference evidence="3 4" key="1">
    <citation type="journal article" date="2014" name="Int. J. Syst. Evol. Microbiol.">
        <title>Complete genome sequence of Corynebacterium casei LMG S-19264T (=DSM 44701T), isolated from a smear-ripened cheese.</title>
        <authorList>
            <consortium name="US DOE Joint Genome Institute (JGI-PGF)"/>
            <person name="Walter F."/>
            <person name="Albersmeier A."/>
            <person name="Kalinowski J."/>
            <person name="Ruckert C."/>
        </authorList>
    </citation>
    <scope>NUCLEOTIDE SEQUENCE [LARGE SCALE GENOMIC DNA]</scope>
    <source>
        <strain evidence="3 4">CGMCC 1.12976</strain>
    </source>
</reference>
<feature type="region of interest" description="Disordered" evidence="1">
    <location>
        <begin position="315"/>
        <end position="348"/>
    </location>
</feature>
<dbReference type="InterPro" id="IPR029046">
    <property type="entry name" value="LolA/LolB/LppX"/>
</dbReference>
<evidence type="ECO:0000313" key="4">
    <source>
        <dbReference type="Proteomes" id="UP000598775"/>
    </source>
</evidence>
<dbReference type="InterPro" id="IPR052944">
    <property type="entry name" value="Sporulation_related"/>
</dbReference>
<comment type="caution">
    <text evidence="3">The sequence shown here is derived from an EMBL/GenBank/DDBJ whole genome shotgun (WGS) entry which is preliminary data.</text>
</comment>
<proteinExistence type="predicted"/>
<feature type="region of interest" description="Disordered" evidence="1">
    <location>
        <begin position="95"/>
        <end position="134"/>
    </location>
</feature>
<keyword evidence="4" id="KW-1185">Reference proteome</keyword>
<dbReference type="PANTHER" id="PTHR37507:SF2">
    <property type="entry name" value="SPORULATION PROTEIN YDCC"/>
    <property type="match status" value="1"/>
</dbReference>
<feature type="region of interest" description="Disordered" evidence="1">
    <location>
        <begin position="1"/>
        <end position="22"/>
    </location>
</feature>
<organism evidence="3 4">
    <name type="scientific">Subtercola lobariae</name>
    <dbReference type="NCBI Taxonomy" id="1588641"/>
    <lineage>
        <taxon>Bacteria</taxon>
        <taxon>Bacillati</taxon>
        <taxon>Actinomycetota</taxon>
        <taxon>Actinomycetes</taxon>
        <taxon>Micrococcales</taxon>
        <taxon>Microbacteriaceae</taxon>
        <taxon>Subtercola</taxon>
    </lineage>
</organism>